<dbReference type="EMBL" id="MTSE01000042">
    <property type="protein sequence ID" value="OUJ68818.1"/>
    <property type="molecule type" value="Genomic_DNA"/>
</dbReference>
<keyword evidence="7" id="KW-1185">Reference proteome</keyword>
<evidence type="ECO:0008006" key="8">
    <source>
        <dbReference type="Google" id="ProtNLM"/>
    </source>
</evidence>
<comment type="subcellular location">
    <subcellularLocation>
        <location evidence="1">Membrane</location>
        <topology evidence="1">Multi-pass membrane protein</topology>
    </subcellularLocation>
</comment>
<sequence length="192" mass="21391">MRVLLSTLISVATGPKTQAAAKISLQVSPYLLIAGQLIEKYFFSDWDFLGYLLVLILVDTVMGVQRNWKLRTVSSRGFSRIFIKLCLYANMLILTHVMTHFTVRGDPNVLFQWFDYFMYSVMMAREGLSIMEHIALIEPRMVPKGLRQRLAVIAEEGIAGTLAAIPSPAPAATTERVTGCADPIKSPLEVTP</sequence>
<dbReference type="OrthoDB" id="885086at2"/>
<dbReference type="Proteomes" id="UP000194873">
    <property type="component" value="Unassembled WGS sequence"/>
</dbReference>
<feature type="transmembrane region" description="Helical" evidence="5">
    <location>
        <begin position="48"/>
        <end position="64"/>
    </location>
</feature>
<dbReference type="AlphaFoldDB" id="A0A243W5L5"/>
<keyword evidence="3 5" id="KW-1133">Transmembrane helix</keyword>
<evidence type="ECO:0000256" key="1">
    <source>
        <dbReference type="ARBA" id="ARBA00004141"/>
    </source>
</evidence>
<proteinExistence type="predicted"/>
<dbReference type="NCBIfam" id="TIGR01593">
    <property type="entry name" value="holin_tox_secr"/>
    <property type="match status" value="1"/>
</dbReference>
<evidence type="ECO:0000313" key="6">
    <source>
        <dbReference type="EMBL" id="OUJ68818.1"/>
    </source>
</evidence>
<evidence type="ECO:0000256" key="4">
    <source>
        <dbReference type="ARBA" id="ARBA00023136"/>
    </source>
</evidence>
<feature type="transmembrane region" description="Helical" evidence="5">
    <location>
        <begin position="85"/>
        <end position="104"/>
    </location>
</feature>
<dbReference type="Pfam" id="PF05105">
    <property type="entry name" value="Phage_holin_4_1"/>
    <property type="match status" value="1"/>
</dbReference>
<dbReference type="NCBIfam" id="NF035928">
    <property type="entry name" value="holin_1"/>
    <property type="match status" value="1"/>
</dbReference>
<protein>
    <recommendedName>
        <fullName evidence="8">Holin</fullName>
    </recommendedName>
</protein>
<name>A0A243W5L5_9BACT</name>
<accession>A0A243W5L5</accession>
<organism evidence="6 7">
    <name type="scientific">Hymenobacter crusticola</name>
    <dbReference type="NCBI Taxonomy" id="1770526"/>
    <lineage>
        <taxon>Bacteria</taxon>
        <taxon>Pseudomonadati</taxon>
        <taxon>Bacteroidota</taxon>
        <taxon>Cytophagia</taxon>
        <taxon>Cytophagales</taxon>
        <taxon>Hymenobacteraceae</taxon>
        <taxon>Hymenobacter</taxon>
    </lineage>
</organism>
<evidence type="ECO:0000256" key="2">
    <source>
        <dbReference type="ARBA" id="ARBA00022692"/>
    </source>
</evidence>
<dbReference type="RefSeq" id="WP_086597293.1">
    <property type="nucleotide sequence ID" value="NZ_MTSE01000042.1"/>
</dbReference>
<reference evidence="6 7" key="1">
    <citation type="submission" date="2017-01" db="EMBL/GenBank/DDBJ databases">
        <title>A new Hymenobacter.</title>
        <authorList>
            <person name="Liang Y."/>
            <person name="Feng F."/>
        </authorList>
    </citation>
    <scope>NUCLEOTIDE SEQUENCE [LARGE SCALE GENOMIC DNA]</scope>
    <source>
        <strain evidence="6">MIMBbqt21</strain>
    </source>
</reference>
<evidence type="ECO:0000313" key="7">
    <source>
        <dbReference type="Proteomes" id="UP000194873"/>
    </source>
</evidence>
<dbReference type="GO" id="GO:0016020">
    <property type="term" value="C:membrane"/>
    <property type="evidence" value="ECO:0007669"/>
    <property type="project" value="UniProtKB-SubCell"/>
</dbReference>
<evidence type="ECO:0000256" key="3">
    <source>
        <dbReference type="ARBA" id="ARBA00022989"/>
    </source>
</evidence>
<evidence type="ECO:0000256" key="5">
    <source>
        <dbReference type="SAM" id="Phobius"/>
    </source>
</evidence>
<comment type="caution">
    <text evidence="6">The sequence shown here is derived from an EMBL/GenBank/DDBJ whole genome shotgun (WGS) entry which is preliminary data.</text>
</comment>
<gene>
    <name evidence="6" type="ORF">BXP70_27360</name>
</gene>
<keyword evidence="2 5" id="KW-0812">Transmembrane</keyword>
<keyword evidence="4 5" id="KW-0472">Membrane</keyword>
<dbReference type="InterPro" id="IPR006480">
    <property type="entry name" value="Phage_holin_4_1"/>
</dbReference>